<dbReference type="Pfam" id="PF00246">
    <property type="entry name" value="Peptidase_M14"/>
    <property type="match status" value="1"/>
</dbReference>
<name>A0A956M319_UNCEI</name>
<protein>
    <recommendedName>
        <fullName evidence="1">Peptidase M14 domain-containing protein</fullName>
    </recommendedName>
</protein>
<reference evidence="2" key="2">
    <citation type="journal article" date="2021" name="Microbiome">
        <title>Successional dynamics and alternative stable states in a saline activated sludge microbial community over 9 years.</title>
        <authorList>
            <person name="Wang Y."/>
            <person name="Ye J."/>
            <person name="Ju F."/>
            <person name="Liu L."/>
            <person name="Boyd J.A."/>
            <person name="Deng Y."/>
            <person name="Parks D.H."/>
            <person name="Jiang X."/>
            <person name="Yin X."/>
            <person name="Woodcroft B.J."/>
            <person name="Tyson G.W."/>
            <person name="Hugenholtz P."/>
            <person name="Polz M.F."/>
            <person name="Zhang T."/>
        </authorList>
    </citation>
    <scope>NUCLEOTIDE SEQUENCE</scope>
    <source>
        <strain evidence="2">HKST-UBA01</strain>
    </source>
</reference>
<feature type="non-terminal residue" evidence="2">
    <location>
        <position position="212"/>
    </location>
</feature>
<dbReference type="InterPro" id="IPR000834">
    <property type="entry name" value="Peptidase_M14"/>
</dbReference>
<evidence type="ECO:0000313" key="2">
    <source>
        <dbReference type="EMBL" id="MCA9730164.1"/>
    </source>
</evidence>
<comment type="caution">
    <text evidence="2">The sequence shown here is derived from an EMBL/GenBank/DDBJ whole genome shotgun (WGS) entry which is preliminary data.</text>
</comment>
<evidence type="ECO:0000313" key="3">
    <source>
        <dbReference type="Proteomes" id="UP000697710"/>
    </source>
</evidence>
<dbReference type="SUPFAM" id="SSF53187">
    <property type="entry name" value="Zn-dependent exopeptidases"/>
    <property type="match status" value="1"/>
</dbReference>
<dbReference type="EMBL" id="JAGQHR010001022">
    <property type="protein sequence ID" value="MCA9730164.1"/>
    <property type="molecule type" value="Genomic_DNA"/>
</dbReference>
<gene>
    <name evidence="2" type="ORF">KC729_20940</name>
</gene>
<accession>A0A956M319</accession>
<evidence type="ECO:0000259" key="1">
    <source>
        <dbReference type="Pfam" id="PF00246"/>
    </source>
</evidence>
<dbReference type="AlphaFoldDB" id="A0A956M319"/>
<dbReference type="GO" id="GO:0006508">
    <property type="term" value="P:proteolysis"/>
    <property type="evidence" value="ECO:0007669"/>
    <property type="project" value="InterPro"/>
</dbReference>
<organism evidence="2 3">
    <name type="scientific">Eiseniibacteriota bacterium</name>
    <dbReference type="NCBI Taxonomy" id="2212470"/>
    <lineage>
        <taxon>Bacteria</taxon>
        <taxon>Candidatus Eiseniibacteriota</taxon>
    </lineage>
</organism>
<feature type="domain" description="Peptidase M14" evidence="1">
    <location>
        <begin position="96"/>
        <end position="212"/>
    </location>
</feature>
<dbReference type="Proteomes" id="UP000697710">
    <property type="component" value="Unassembled WGS sequence"/>
</dbReference>
<proteinExistence type="predicted"/>
<reference evidence="2" key="1">
    <citation type="submission" date="2020-04" db="EMBL/GenBank/DDBJ databases">
        <authorList>
            <person name="Zhang T."/>
        </authorList>
    </citation>
    <scope>NUCLEOTIDE SEQUENCE</scope>
    <source>
        <strain evidence="2">HKST-UBA01</strain>
    </source>
</reference>
<dbReference type="Gene3D" id="3.40.630.10">
    <property type="entry name" value="Zn peptidases"/>
    <property type="match status" value="1"/>
</dbReference>
<dbReference type="GO" id="GO:0008270">
    <property type="term" value="F:zinc ion binding"/>
    <property type="evidence" value="ECO:0007669"/>
    <property type="project" value="InterPro"/>
</dbReference>
<sequence length="212" mass="22476">MERGLGSALVFAVLTLLGTAVRAGEPNVFPDPDPGPDVIESGSVDSIRAFTTGAAHLPASVAYVPDSDSVPSPADVLGHVVGAPDRLSDVESIHGYFRRLAAASDRVTVESLGFSEEGREMILVRVSAPENLARSDSLDGAMTRLADPRVLEPAEAGRLIDETVPSYYLLGGLHSTETGSPEMLMELAYRLAVSERPEIVEIRNSLVVLITP</sequence>
<dbReference type="GO" id="GO:0004181">
    <property type="term" value="F:metallocarboxypeptidase activity"/>
    <property type="evidence" value="ECO:0007669"/>
    <property type="project" value="InterPro"/>
</dbReference>